<evidence type="ECO:0000313" key="5">
    <source>
        <dbReference type="Proteomes" id="UP001371218"/>
    </source>
</evidence>
<dbReference type="Pfam" id="PF09850">
    <property type="entry name" value="DotU"/>
    <property type="match status" value="1"/>
</dbReference>
<gene>
    <name evidence="4" type="primary">icmH</name>
    <name evidence="4" type="ORF">AACH06_17045</name>
</gene>
<proteinExistence type="predicted"/>
<feature type="transmembrane region" description="Helical" evidence="2">
    <location>
        <begin position="209"/>
        <end position="229"/>
    </location>
</feature>
<keyword evidence="2" id="KW-0812">Transmembrane</keyword>
<comment type="caution">
    <text evidence="4">The sequence shown here is derived from an EMBL/GenBank/DDBJ whole genome shotgun (WGS) entry which is preliminary data.</text>
</comment>
<evidence type="ECO:0000256" key="2">
    <source>
        <dbReference type="SAM" id="Phobius"/>
    </source>
</evidence>
<dbReference type="PANTHER" id="PTHR38033:SF1">
    <property type="entry name" value="DOTU FAMILY TYPE IV_VI SECRETION SYSTEM PROTEIN"/>
    <property type="match status" value="1"/>
</dbReference>
<dbReference type="PANTHER" id="PTHR38033">
    <property type="entry name" value="MEMBRANE PROTEIN-RELATED"/>
    <property type="match status" value="1"/>
</dbReference>
<protein>
    <submittedName>
        <fullName evidence="4">Type IVB secretion system protein IcmH/DotU</fullName>
    </submittedName>
</protein>
<accession>A0ABU9BRE5</accession>
<dbReference type="InterPro" id="IPR038522">
    <property type="entry name" value="T4/T6SS_DotU_sf"/>
</dbReference>
<organism evidence="4 5">
    <name type="scientific">Ideonella lacteola</name>
    <dbReference type="NCBI Taxonomy" id="2984193"/>
    <lineage>
        <taxon>Bacteria</taxon>
        <taxon>Pseudomonadati</taxon>
        <taxon>Pseudomonadota</taxon>
        <taxon>Betaproteobacteria</taxon>
        <taxon>Burkholderiales</taxon>
        <taxon>Sphaerotilaceae</taxon>
        <taxon>Ideonella</taxon>
    </lineage>
</organism>
<dbReference type="Gene3D" id="1.25.40.590">
    <property type="entry name" value="Type IV / VI secretion system, DotU"/>
    <property type="match status" value="1"/>
</dbReference>
<keyword evidence="2" id="KW-1133">Transmembrane helix</keyword>
<sequence>MTNSSAAPSLLDTPPARMGQRGDTSVASEPRSLLDLLYEGFYMMFLLRNGHAPMDIDSFRDRVKRLLGRVDRGAQKLGLPAEDVFRSKFAFCALLDEVVLRSKFSIRDAWERKPLQLELFGEHIAGERFFEYLEQLRHGGAKHIQALEVYHMCLLLGFEGQHALDGSEKLGYITARLGDEIVHLQGKRAEFAPHWAPPDQIANKLRREVPLWVMGSVFALLGLVAFLGLRTQLARSTDAQLAPYSGVVKLAPQSAYVNITLP</sequence>
<evidence type="ECO:0000313" key="4">
    <source>
        <dbReference type="EMBL" id="MEK8032531.1"/>
    </source>
</evidence>
<evidence type="ECO:0000259" key="3">
    <source>
        <dbReference type="Pfam" id="PF09850"/>
    </source>
</evidence>
<dbReference type="InterPro" id="IPR017732">
    <property type="entry name" value="T4/T6SS_DotU"/>
</dbReference>
<dbReference type="Proteomes" id="UP001371218">
    <property type="component" value="Unassembled WGS sequence"/>
</dbReference>
<dbReference type="NCBIfam" id="NF038228">
    <property type="entry name" value="IcmH_DotU_IVB"/>
    <property type="match status" value="1"/>
</dbReference>
<keyword evidence="2" id="KW-0472">Membrane</keyword>
<feature type="region of interest" description="Disordered" evidence="1">
    <location>
        <begin position="1"/>
        <end position="26"/>
    </location>
</feature>
<keyword evidence="5" id="KW-1185">Reference proteome</keyword>
<dbReference type="NCBIfam" id="TIGR03349">
    <property type="entry name" value="IV_VI_DotU"/>
    <property type="match status" value="1"/>
</dbReference>
<evidence type="ECO:0000256" key="1">
    <source>
        <dbReference type="SAM" id="MobiDB-lite"/>
    </source>
</evidence>
<name>A0ABU9BRE5_9BURK</name>
<feature type="domain" description="Type IV / VI secretion system DotU" evidence="3">
    <location>
        <begin position="33"/>
        <end position="231"/>
    </location>
</feature>
<dbReference type="EMBL" id="JBBUTG010000011">
    <property type="protein sequence ID" value="MEK8032531.1"/>
    <property type="molecule type" value="Genomic_DNA"/>
</dbReference>
<reference evidence="4 5" key="1">
    <citation type="submission" date="2024-04" db="EMBL/GenBank/DDBJ databases">
        <title>Novel species of the genus Ideonella isolated from streams.</title>
        <authorList>
            <person name="Lu H."/>
        </authorList>
    </citation>
    <scope>NUCLEOTIDE SEQUENCE [LARGE SCALE GENOMIC DNA]</scope>
    <source>
        <strain evidence="4 5">DXS29W</strain>
    </source>
</reference>
<dbReference type="RefSeq" id="WP_341426953.1">
    <property type="nucleotide sequence ID" value="NZ_JBBUTG010000011.1"/>
</dbReference>